<organism evidence="1 2">
    <name type="scientific">Vibrio cholerae</name>
    <dbReference type="NCBI Taxonomy" id="666"/>
    <lineage>
        <taxon>Bacteria</taxon>
        <taxon>Pseudomonadati</taxon>
        <taxon>Pseudomonadota</taxon>
        <taxon>Gammaproteobacteria</taxon>
        <taxon>Vibrionales</taxon>
        <taxon>Vibrionaceae</taxon>
        <taxon>Vibrio</taxon>
    </lineage>
</organism>
<accession>A0A655WAI2</accession>
<gene>
    <name evidence="1" type="ORF">ERS013200_00790</name>
</gene>
<dbReference type="EMBL" id="CWQY01000003">
    <property type="protein sequence ID" value="CSC18268.1"/>
    <property type="molecule type" value="Genomic_DNA"/>
</dbReference>
<dbReference type="Proteomes" id="UP000041770">
    <property type="component" value="Unassembled WGS sequence"/>
</dbReference>
<sequence>MWRNVACYWANHSGMFKAHIELIKSDRHILTTRKNMQVFIGMAGGEFRAKAITGLIAFEVLIVNQVARCNIRKISIDVFRSLLTPDTKALDQMVGGQTPFP</sequence>
<evidence type="ECO:0000313" key="1">
    <source>
        <dbReference type="EMBL" id="CSC18268.1"/>
    </source>
</evidence>
<dbReference type="AlphaFoldDB" id="A0A655WAI2"/>
<reference evidence="1 2" key="1">
    <citation type="submission" date="2015-07" db="EMBL/GenBank/DDBJ databases">
        <authorList>
            <consortium name="Pathogen Informatics"/>
        </authorList>
    </citation>
    <scope>NUCLEOTIDE SEQUENCE [LARGE SCALE GENOMIC DNA]</scope>
    <source>
        <strain evidence="1 2">A316</strain>
    </source>
</reference>
<name>A0A655WAI2_VIBCL</name>
<proteinExistence type="predicted"/>
<protein>
    <submittedName>
        <fullName evidence="1">Uncharacterized protein</fullName>
    </submittedName>
</protein>
<evidence type="ECO:0000313" key="2">
    <source>
        <dbReference type="Proteomes" id="UP000041770"/>
    </source>
</evidence>